<dbReference type="AlphaFoldDB" id="A0AAP3E720"/>
<evidence type="ECO:0000256" key="1">
    <source>
        <dbReference type="SAM" id="Phobius"/>
    </source>
</evidence>
<reference evidence="2 3" key="1">
    <citation type="submission" date="2022-09" db="EMBL/GenBank/DDBJ databases">
        <title>Enrichment on poylsaccharides allowed isolation of novel metabolic and taxonomic groups of Haloarchaea.</title>
        <authorList>
            <person name="Sorokin D.Y."/>
            <person name="Elcheninov A.G."/>
            <person name="Khizhniak T.V."/>
            <person name="Kolganova T.V."/>
            <person name="Kublanov I.V."/>
        </authorList>
    </citation>
    <scope>NUCLEOTIDE SEQUENCE [LARGE SCALE GENOMIC DNA]</scope>
    <source>
        <strain evidence="2 3">AArc-curdl1</strain>
    </source>
</reference>
<keyword evidence="1" id="KW-0812">Transmembrane</keyword>
<evidence type="ECO:0000313" key="3">
    <source>
        <dbReference type="Proteomes" id="UP001321047"/>
    </source>
</evidence>
<keyword evidence="1" id="KW-0472">Membrane</keyword>
<accession>A0AAP3E720</accession>
<dbReference type="EMBL" id="JAOPJZ010000007">
    <property type="protein sequence ID" value="MCU4752545.1"/>
    <property type="molecule type" value="Genomic_DNA"/>
</dbReference>
<dbReference type="RefSeq" id="WP_342808876.1">
    <property type="nucleotide sequence ID" value="NZ_JAOPJZ010000007.1"/>
</dbReference>
<comment type="caution">
    <text evidence="2">The sequence shown here is derived from an EMBL/GenBank/DDBJ whole genome shotgun (WGS) entry which is preliminary data.</text>
</comment>
<name>A0AAP3E720_9EURY</name>
<evidence type="ECO:0000313" key="2">
    <source>
        <dbReference type="EMBL" id="MCU4752545.1"/>
    </source>
</evidence>
<feature type="transmembrane region" description="Helical" evidence="1">
    <location>
        <begin position="9"/>
        <end position="33"/>
    </location>
</feature>
<organism evidence="2 3">
    <name type="scientific">Natronosalvus hydrolyticus</name>
    <dbReference type="NCBI Taxonomy" id="2979988"/>
    <lineage>
        <taxon>Archaea</taxon>
        <taxon>Methanobacteriati</taxon>
        <taxon>Methanobacteriota</taxon>
        <taxon>Stenosarchaea group</taxon>
        <taxon>Halobacteria</taxon>
        <taxon>Halobacteriales</taxon>
        <taxon>Natrialbaceae</taxon>
        <taxon>Natronosalvus</taxon>
    </lineage>
</organism>
<protein>
    <submittedName>
        <fullName evidence="2">Uncharacterized protein</fullName>
    </submittedName>
</protein>
<proteinExistence type="predicted"/>
<keyword evidence="1" id="KW-1133">Transmembrane helix</keyword>
<dbReference type="Proteomes" id="UP001321047">
    <property type="component" value="Unassembled WGS sequence"/>
</dbReference>
<keyword evidence="3" id="KW-1185">Reference proteome</keyword>
<sequence length="137" mass="15318">MTLTQSHRILLVFGAVAVFSLLIGFVLGGYVFAPEESESPPEPAAFTAESSLHDDRIVHTFTPNVDHPLEYRVSYHVQSEPGSTIEAVENSTESLSSDTPFVIELEDREPDTEYWVDIRIYDEVDRLVFDARISVGS</sequence>
<gene>
    <name evidence="2" type="ORF">OB919_11180</name>
</gene>